<keyword evidence="4" id="KW-0560">Oxidoreductase</keyword>
<gene>
    <name evidence="7" type="ORF">GCM10009654_49640</name>
</gene>
<dbReference type="PRINTS" id="PR00092">
    <property type="entry name" value="TYROSINASE"/>
</dbReference>
<evidence type="ECO:0000259" key="6">
    <source>
        <dbReference type="PROSITE" id="PS00498"/>
    </source>
</evidence>
<dbReference type="PROSITE" id="PS00498">
    <property type="entry name" value="TYROSINASE_2"/>
    <property type="match status" value="1"/>
</dbReference>
<evidence type="ECO:0000256" key="5">
    <source>
        <dbReference type="ARBA" id="ARBA00023008"/>
    </source>
</evidence>
<evidence type="ECO:0000256" key="1">
    <source>
        <dbReference type="ARBA" id="ARBA00001973"/>
    </source>
</evidence>
<comment type="cofactor">
    <cofactor evidence="1">
        <name>Cu(2+)</name>
        <dbReference type="ChEBI" id="CHEBI:29036"/>
    </cofactor>
</comment>
<dbReference type="PANTHER" id="PTHR11474">
    <property type="entry name" value="TYROSINASE FAMILY MEMBER"/>
    <property type="match status" value="1"/>
</dbReference>
<feature type="domain" description="Tyrosinase copper-binding" evidence="6">
    <location>
        <begin position="248"/>
        <end position="259"/>
    </location>
</feature>
<keyword evidence="5" id="KW-0186">Copper</keyword>
<dbReference type="EMBL" id="BAAAKV010000050">
    <property type="protein sequence ID" value="GAA1186127.1"/>
    <property type="molecule type" value="Genomic_DNA"/>
</dbReference>
<protein>
    <submittedName>
        <fullName evidence="7">Tyrosinase family protein</fullName>
    </submittedName>
</protein>
<accession>A0ABP4FJU9</accession>
<reference evidence="8" key="1">
    <citation type="journal article" date="2019" name="Int. J. Syst. Evol. Microbiol.">
        <title>The Global Catalogue of Microorganisms (GCM) 10K type strain sequencing project: providing services to taxonomists for standard genome sequencing and annotation.</title>
        <authorList>
            <consortium name="The Broad Institute Genomics Platform"/>
            <consortium name="The Broad Institute Genome Sequencing Center for Infectious Disease"/>
            <person name="Wu L."/>
            <person name="Ma J."/>
        </authorList>
    </citation>
    <scope>NUCLEOTIDE SEQUENCE [LARGE SCALE GENOMIC DNA]</scope>
    <source>
        <strain evidence="8">JCM 12696</strain>
    </source>
</reference>
<dbReference type="Pfam" id="PF00264">
    <property type="entry name" value="Tyrosinase"/>
    <property type="match status" value="1"/>
</dbReference>
<evidence type="ECO:0000313" key="7">
    <source>
        <dbReference type="EMBL" id="GAA1186127.1"/>
    </source>
</evidence>
<keyword evidence="8" id="KW-1185">Reference proteome</keyword>
<dbReference type="InterPro" id="IPR002227">
    <property type="entry name" value="Tyrosinase_Cu-bd"/>
</dbReference>
<comment type="similarity">
    <text evidence="2">Belongs to the tyrosinase family.</text>
</comment>
<organism evidence="7 8">
    <name type="scientific">Streptomyces hebeiensis</name>
    <dbReference type="NCBI Taxonomy" id="229486"/>
    <lineage>
        <taxon>Bacteria</taxon>
        <taxon>Bacillati</taxon>
        <taxon>Actinomycetota</taxon>
        <taxon>Actinomycetes</taxon>
        <taxon>Kitasatosporales</taxon>
        <taxon>Streptomycetaceae</taxon>
        <taxon>Streptomyces</taxon>
    </lineage>
</organism>
<dbReference type="PANTHER" id="PTHR11474:SF126">
    <property type="entry name" value="TYROSINASE-LIKE PROTEIN TYR-1-RELATED"/>
    <property type="match status" value="1"/>
</dbReference>
<dbReference type="Gene3D" id="1.10.1280.10">
    <property type="entry name" value="Di-copper center containing domain from catechol oxidase"/>
    <property type="match status" value="1"/>
</dbReference>
<dbReference type="InterPro" id="IPR008922">
    <property type="entry name" value="Di-copper_centre_dom_sf"/>
</dbReference>
<evidence type="ECO:0000313" key="8">
    <source>
        <dbReference type="Proteomes" id="UP001501371"/>
    </source>
</evidence>
<dbReference type="RefSeq" id="WP_344280840.1">
    <property type="nucleotide sequence ID" value="NZ_BAAAKV010000050.1"/>
</dbReference>
<name>A0ABP4FJU9_9ACTN</name>
<sequence length="313" mass="35913">MSTAEQAGRTYVRKNHLAMTAEEKRRFVAAVLEIKRRGVYDRLVDLHIRVNSTDYLDKDTGKRLGHINPGLLPWHRQYILTFERELRKVDPRVTLPYWDWTTDQDENSPLWADTFMGGNGRPGDGRVTTGPFARSNGWRLNVSVVPVGDEHPSLNGHYTQDDRDFLVRDFGTIAPLPTAAELEDTLALPVYDCPPWSYTSGHEPPYNSFRNHLEGYAKFDWEANFGKLHGAGHSWVGGHMVYIGSPNDPVFFLHHCFIDKIWATWQSRHPDVPHYLPEEDTADVPGLHTPLGPWHTMTPADLLDHTRFYRYDA</sequence>
<comment type="caution">
    <text evidence="7">The sequence shown here is derived from an EMBL/GenBank/DDBJ whole genome shotgun (WGS) entry which is preliminary data.</text>
</comment>
<dbReference type="Proteomes" id="UP001501371">
    <property type="component" value="Unassembled WGS sequence"/>
</dbReference>
<dbReference type="SUPFAM" id="SSF48056">
    <property type="entry name" value="Di-copper centre-containing domain"/>
    <property type="match status" value="1"/>
</dbReference>
<evidence type="ECO:0000256" key="2">
    <source>
        <dbReference type="ARBA" id="ARBA00009928"/>
    </source>
</evidence>
<proteinExistence type="inferred from homology"/>
<keyword evidence="3" id="KW-0479">Metal-binding</keyword>
<evidence type="ECO:0000256" key="3">
    <source>
        <dbReference type="ARBA" id="ARBA00022723"/>
    </source>
</evidence>
<dbReference type="InterPro" id="IPR050316">
    <property type="entry name" value="Tyrosinase/Hemocyanin"/>
</dbReference>
<evidence type="ECO:0000256" key="4">
    <source>
        <dbReference type="ARBA" id="ARBA00023002"/>
    </source>
</evidence>